<keyword evidence="7 14" id="KW-0378">Hydrolase</keyword>
<accession>A0A5N1J979</accession>
<dbReference type="PANTHER" id="PTHR30622">
    <property type="entry name" value="UNDECAPRENYL-DIPHOSPHATASE"/>
    <property type="match status" value="1"/>
</dbReference>
<keyword evidence="5 14" id="KW-1003">Cell membrane</keyword>
<feature type="transmembrane region" description="Helical" evidence="14">
    <location>
        <begin position="6"/>
        <end position="29"/>
    </location>
</feature>
<evidence type="ECO:0000256" key="14">
    <source>
        <dbReference type="HAMAP-Rule" id="MF_01006"/>
    </source>
</evidence>
<keyword evidence="6 14" id="KW-0812">Transmembrane</keyword>
<keyword evidence="14" id="KW-0573">Peptidoglycan synthesis</keyword>
<dbReference type="Proteomes" id="UP000326570">
    <property type="component" value="Unassembled WGS sequence"/>
</dbReference>
<evidence type="ECO:0000256" key="2">
    <source>
        <dbReference type="ARBA" id="ARBA00010621"/>
    </source>
</evidence>
<keyword evidence="14" id="KW-0961">Cell wall biogenesis/degradation</keyword>
<evidence type="ECO:0000313" key="16">
    <source>
        <dbReference type="Proteomes" id="UP000326570"/>
    </source>
</evidence>
<comment type="catalytic activity">
    <reaction evidence="13 14">
        <text>di-trans,octa-cis-undecaprenyl diphosphate + H2O = di-trans,octa-cis-undecaprenyl phosphate + phosphate + H(+)</text>
        <dbReference type="Rhea" id="RHEA:28094"/>
        <dbReference type="ChEBI" id="CHEBI:15377"/>
        <dbReference type="ChEBI" id="CHEBI:15378"/>
        <dbReference type="ChEBI" id="CHEBI:43474"/>
        <dbReference type="ChEBI" id="CHEBI:58405"/>
        <dbReference type="ChEBI" id="CHEBI:60392"/>
        <dbReference type="EC" id="3.6.1.27"/>
    </reaction>
</comment>
<keyword evidence="10 14" id="KW-0046">Antibiotic resistance</keyword>
<feature type="transmembrane region" description="Helical" evidence="14">
    <location>
        <begin position="96"/>
        <end position="117"/>
    </location>
</feature>
<feature type="transmembrane region" description="Helical" evidence="14">
    <location>
        <begin position="41"/>
        <end position="65"/>
    </location>
</feature>
<dbReference type="RefSeq" id="WP_150902008.1">
    <property type="nucleotide sequence ID" value="NZ_VTWT01000001.1"/>
</dbReference>
<dbReference type="Pfam" id="PF02673">
    <property type="entry name" value="BacA"/>
    <property type="match status" value="1"/>
</dbReference>
<comment type="similarity">
    <text evidence="2 14">Belongs to the UppP family.</text>
</comment>
<keyword evidence="8 14" id="KW-1133">Transmembrane helix</keyword>
<proteinExistence type="inferred from homology"/>
<evidence type="ECO:0000256" key="6">
    <source>
        <dbReference type="ARBA" id="ARBA00022692"/>
    </source>
</evidence>
<dbReference type="HAMAP" id="MF_01006">
    <property type="entry name" value="Undec_diphosphatase"/>
    <property type="match status" value="1"/>
</dbReference>
<dbReference type="EMBL" id="VTWT01000001">
    <property type="protein sequence ID" value="KAA9345865.1"/>
    <property type="molecule type" value="Genomic_DNA"/>
</dbReference>
<evidence type="ECO:0000256" key="1">
    <source>
        <dbReference type="ARBA" id="ARBA00004651"/>
    </source>
</evidence>
<evidence type="ECO:0000256" key="9">
    <source>
        <dbReference type="ARBA" id="ARBA00023136"/>
    </source>
</evidence>
<dbReference type="EC" id="3.6.1.27" evidence="3 14"/>
<feature type="transmembrane region" description="Helical" evidence="14">
    <location>
        <begin position="71"/>
        <end position="89"/>
    </location>
</feature>
<evidence type="ECO:0000256" key="4">
    <source>
        <dbReference type="ARBA" id="ARBA00021581"/>
    </source>
</evidence>
<comment type="subcellular location">
    <subcellularLocation>
        <location evidence="1 14">Cell membrane</location>
        <topology evidence="1 14">Multi-pass membrane protein</topology>
    </subcellularLocation>
</comment>
<keyword evidence="16" id="KW-1185">Reference proteome</keyword>
<comment type="caution">
    <text evidence="15">The sequence shown here is derived from an EMBL/GenBank/DDBJ whole genome shotgun (WGS) entry which is preliminary data.</text>
</comment>
<comment type="miscellaneous">
    <text evidence="14">Bacitracin is thought to be involved in the inhibition of peptidoglycan synthesis by sequestering undecaprenyl diphosphate, thereby reducing the pool of lipid carrier available.</text>
</comment>
<dbReference type="InterPro" id="IPR003824">
    <property type="entry name" value="UppP"/>
</dbReference>
<keyword evidence="14" id="KW-0133">Cell shape</keyword>
<reference evidence="15 16" key="1">
    <citation type="submission" date="2019-09" db="EMBL/GenBank/DDBJ databases">
        <title>Genome sequence of Adhaeribacter sp. M2.</title>
        <authorList>
            <person name="Srinivasan S."/>
        </authorList>
    </citation>
    <scope>NUCLEOTIDE SEQUENCE [LARGE SCALE GENOMIC DNA]</scope>
    <source>
        <strain evidence="15 16">M2</strain>
    </source>
</reference>
<feature type="transmembrane region" description="Helical" evidence="14">
    <location>
        <begin position="237"/>
        <end position="255"/>
    </location>
</feature>
<evidence type="ECO:0000256" key="12">
    <source>
        <dbReference type="ARBA" id="ARBA00032932"/>
    </source>
</evidence>
<evidence type="ECO:0000313" key="15">
    <source>
        <dbReference type="EMBL" id="KAA9345865.1"/>
    </source>
</evidence>
<dbReference type="GO" id="GO:0009252">
    <property type="term" value="P:peptidoglycan biosynthetic process"/>
    <property type="evidence" value="ECO:0007669"/>
    <property type="project" value="UniProtKB-KW"/>
</dbReference>
<dbReference type="AlphaFoldDB" id="A0A5N1J979"/>
<feature type="transmembrane region" description="Helical" evidence="14">
    <location>
        <begin position="204"/>
        <end position="225"/>
    </location>
</feature>
<dbReference type="GO" id="GO:0008360">
    <property type="term" value="P:regulation of cell shape"/>
    <property type="evidence" value="ECO:0007669"/>
    <property type="project" value="UniProtKB-KW"/>
</dbReference>
<dbReference type="GO" id="GO:0050380">
    <property type="term" value="F:undecaprenyl-diphosphatase activity"/>
    <property type="evidence" value="ECO:0007669"/>
    <property type="project" value="UniProtKB-UniRule"/>
</dbReference>
<feature type="transmembrane region" description="Helical" evidence="14">
    <location>
        <begin position="174"/>
        <end position="192"/>
    </location>
</feature>
<comment type="function">
    <text evidence="14">Catalyzes the dephosphorylation of undecaprenyl diphosphate (UPP). Confers resistance to bacitracin.</text>
</comment>
<evidence type="ECO:0000256" key="3">
    <source>
        <dbReference type="ARBA" id="ARBA00012374"/>
    </source>
</evidence>
<evidence type="ECO:0000256" key="8">
    <source>
        <dbReference type="ARBA" id="ARBA00022989"/>
    </source>
</evidence>
<evidence type="ECO:0000256" key="5">
    <source>
        <dbReference type="ARBA" id="ARBA00022475"/>
    </source>
</evidence>
<sequence>MALWQTIILAIVEGLTEFLPISSTGHMIIVSSLLGISQFEFTGVFITSIQFGAILSVVFLYWRRFIQSFDFYLKLFVGFLPFGIMGFLLKDVIDVLLKDVTVVAVSLVIGGFILLFIDKYFDRAPDTDQQPTFKQAFFIGLFQCFALIPGVSRAAATMVGGLTQGFNRKSSAEFSFLLAVPTMFVITAYQMLKSYETIKPEDLKMLAIGNVIAFFVAIAAIKFFVNFLTRYGFRAFGIYRIIVGVGILVLLAMGYDVNLV</sequence>
<dbReference type="GO" id="GO:0071555">
    <property type="term" value="P:cell wall organization"/>
    <property type="evidence" value="ECO:0007669"/>
    <property type="project" value="UniProtKB-KW"/>
</dbReference>
<dbReference type="GO" id="GO:0005886">
    <property type="term" value="C:plasma membrane"/>
    <property type="evidence" value="ECO:0007669"/>
    <property type="project" value="UniProtKB-SubCell"/>
</dbReference>
<evidence type="ECO:0000256" key="7">
    <source>
        <dbReference type="ARBA" id="ARBA00022801"/>
    </source>
</evidence>
<protein>
    <recommendedName>
        <fullName evidence="4 14">Undecaprenyl-diphosphatase</fullName>
        <ecNumber evidence="3 14">3.6.1.27</ecNumber>
    </recommendedName>
    <alternativeName>
        <fullName evidence="12 14">Bacitracin resistance protein</fullName>
    </alternativeName>
    <alternativeName>
        <fullName evidence="11 14">Undecaprenyl pyrophosphate phosphatase</fullName>
    </alternativeName>
</protein>
<gene>
    <name evidence="14" type="primary">uppP</name>
    <name evidence="15" type="ORF">F0P94_01930</name>
</gene>
<dbReference type="GO" id="GO:0046677">
    <property type="term" value="P:response to antibiotic"/>
    <property type="evidence" value="ECO:0007669"/>
    <property type="project" value="UniProtKB-UniRule"/>
</dbReference>
<evidence type="ECO:0000256" key="13">
    <source>
        <dbReference type="ARBA" id="ARBA00047594"/>
    </source>
</evidence>
<organism evidence="15 16">
    <name type="scientific">Adhaeribacter soli</name>
    <dbReference type="NCBI Taxonomy" id="2607655"/>
    <lineage>
        <taxon>Bacteria</taxon>
        <taxon>Pseudomonadati</taxon>
        <taxon>Bacteroidota</taxon>
        <taxon>Cytophagia</taxon>
        <taxon>Cytophagales</taxon>
        <taxon>Hymenobacteraceae</taxon>
        <taxon>Adhaeribacter</taxon>
    </lineage>
</organism>
<dbReference type="PANTHER" id="PTHR30622:SF3">
    <property type="entry name" value="UNDECAPRENYL-DIPHOSPHATASE"/>
    <property type="match status" value="1"/>
</dbReference>
<name>A0A5N1J979_9BACT</name>
<evidence type="ECO:0000256" key="10">
    <source>
        <dbReference type="ARBA" id="ARBA00023251"/>
    </source>
</evidence>
<evidence type="ECO:0000256" key="11">
    <source>
        <dbReference type="ARBA" id="ARBA00032707"/>
    </source>
</evidence>
<keyword evidence="9 14" id="KW-0472">Membrane</keyword>